<dbReference type="InterPro" id="IPR015943">
    <property type="entry name" value="WD40/YVTN_repeat-like_dom_sf"/>
</dbReference>
<evidence type="ECO:0000313" key="21">
    <source>
        <dbReference type="Proteomes" id="UP000887116"/>
    </source>
</evidence>
<feature type="region of interest" description="Disordered" evidence="18">
    <location>
        <begin position="902"/>
        <end position="945"/>
    </location>
</feature>
<evidence type="ECO:0000256" key="14">
    <source>
        <dbReference type="ARBA" id="ARBA00039468"/>
    </source>
</evidence>
<evidence type="ECO:0000256" key="7">
    <source>
        <dbReference type="ARBA" id="ARBA00022737"/>
    </source>
</evidence>
<dbReference type="OrthoDB" id="542917at2759"/>
<feature type="region of interest" description="Disordered" evidence="18">
    <location>
        <begin position="962"/>
        <end position="1026"/>
    </location>
</feature>
<evidence type="ECO:0000256" key="13">
    <source>
        <dbReference type="ARBA" id="ARBA00025471"/>
    </source>
</evidence>
<evidence type="ECO:0000256" key="1">
    <source>
        <dbReference type="ARBA" id="ARBA00004180"/>
    </source>
</evidence>
<evidence type="ECO:0000256" key="2">
    <source>
        <dbReference type="ARBA" id="ARBA00004406"/>
    </source>
</evidence>
<comment type="caution">
    <text evidence="20">The sequence shown here is derived from an EMBL/GenBank/DDBJ whole genome shotgun (WGS) entry which is preliminary data.</text>
</comment>
<dbReference type="AlphaFoldDB" id="A0A8X6L3M4"/>
<dbReference type="GO" id="GO:0007029">
    <property type="term" value="P:endoplasmic reticulum organization"/>
    <property type="evidence" value="ECO:0007669"/>
    <property type="project" value="TreeGrafter"/>
</dbReference>
<evidence type="ECO:0000256" key="6">
    <source>
        <dbReference type="ARBA" id="ARBA00022574"/>
    </source>
</evidence>
<keyword evidence="6 17" id="KW-0853">WD repeat</keyword>
<evidence type="ECO:0000256" key="17">
    <source>
        <dbReference type="PROSITE-ProRule" id="PRU00221"/>
    </source>
</evidence>
<dbReference type="InterPro" id="IPR040251">
    <property type="entry name" value="SEC31-like"/>
</dbReference>
<keyword evidence="9" id="KW-0931">ER-Golgi transport</keyword>
<feature type="repeat" description="WD" evidence="17">
    <location>
        <begin position="275"/>
        <end position="308"/>
    </location>
</feature>
<evidence type="ECO:0000256" key="11">
    <source>
        <dbReference type="ARBA" id="ARBA00023136"/>
    </source>
</evidence>
<dbReference type="PANTHER" id="PTHR13923:SF11">
    <property type="entry name" value="SECRETORY 31, ISOFORM D"/>
    <property type="match status" value="1"/>
</dbReference>
<evidence type="ECO:0000256" key="9">
    <source>
        <dbReference type="ARBA" id="ARBA00022892"/>
    </source>
</evidence>
<dbReference type="SUPFAM" id="SSF50978">
    <property type="entry name" value="WD40 repeat-like"/>
    <property type="match status" value="1"/>
</dbReference>
<dbReference type="PROSITE" id="PS50082">
    <property type="entry name" value="WD_REPEATS_2"/>
    <property type="match status" value="2"/>
</dbReference>
<name>A0A8X6L3M4_TRICU</name>
<evidence type="ECO:0000313" key="20">
    <source>
        <dbReference type="EMBL" id="GFQ92553.1"/>
    </source>
</evidence>
<proteinExistence type="inferred from homology"/>
<keyword evidence="12" id="KW-0968">Cytoplasmic vesicle</keyword>
<organism evidence="20 21">
    <name type="scientific">Trichonephila clavata</name>
    <name type="common">Joro spider</name>
    <name type="synonym">Nephila clavata</name>
    <dbReference type="NCBI Taxonomy" id="2740835"/>
    <lineage>
        <taxon>Eukaryota</taxon>
        <taxon>Metazoa</taxon>
        <taxon>Ecdysozoa</taxon>
        <taxon>Arthropoda</taxon>
        <taxon>Chelicerata</taxon>
        <taxon>Arachnida</taxon>
        <taxon>Araneae</taxon>
        <taxon>Araneomorphae</taxon>
        <taxon>Entelegynae</taxon>
        <taxon>Araneoidea</taxon>
        <taxon>Nephilidae</taxon>
        <taxon>Trichonephila</taxon>
    </lineage>
</organism>
<evidence type="ECO:0000256" key="5">
    <source>
        <dbReference type="ARBA" id="ARBA00022490"/>
    </source>
</evidence>
<keyword evidence="8" id="KW-0256">Endoplasmic reticulum</keyword>
<feature type="compositionally biased region" description="Low complexity" evidence="18">
    <location>
        <begin position="1003"/>
        <end position="1022"/>
    </location>
</feature>
<evidence type="ECO:0000256" key="3">
    <source>
        <dbReference type="ARBA" id="ARBA00009358"/>
    </source>
</evidence>
<keyword evidence="4" id="KW-0813">Transport</keyword>
<dbReference type="GO" id="GO:0005789">
    <property type="term" value="C:endoplasmic reticulum membrane"/>
    <property type="evidence" value="ECO:0007669"/>
    <property type="project" value="UniProtKB-SubCell"/>
</dbReference>
<dbReference type="FunFam" id="1.25.40.1030:FF:000011">
    <property type="entry name" value="SEC31 homolog B, COPII coat complex component"/>
    <property type="match status" value="1"/>
</dbReference>
<dbReference type="InterPro" id="IPR036322">
    <property type="entry name" value="WD40_repeat_dom_sf"/>
</dbReference>
<evidence type="ECO:0000256" key="4">
    <source>
        <dbReference type="ARBA" id="ARBA00022448"/>
    </source>
</evidence>
<protein>
    <recommendedName>
        <fullName evidence="14">Protein transport protein Sec31A</fullName>
    </recommendedName>
    <alternativeName>
        <fullName evidence="16">SEC31-like protein 1</fullName>
    </alternativeName>
    <alternativeName>
        <fullName evidence="15">SEC31-related protein A</fullName>
    </alternativeName>
</protein>
<feature type="compositionally biased region" description="Pro residues" evidence="18">
    <location>
        <begin position="902"/>
        <end position="911"/>
    </location>
</feature>
<dbReference type="Gene3D" id="2.130.10.10">
    <property type="entry name" value="YVTN repeat-like/Quinoprotein amine dehydrogenase"/>
    <property type="match status" value="1"/>
</dbReference>
<evidence type="ECO:0000256" key="10">
    <source>
        <dbReference type="ARBA" id="ARBA00022927"/>
    </source>
</evidence>
<keyword evidence="11" id="KW-0472">Membrane</keyword>
<dbReference type="PANTHER" id="PTHR13923">
    <property type="entry name" value="SEC31-RELATED PROTEIN"/>
    <property type="match status" value="1"/>
</dbReference>
<gene>
    <name evidence="20" type="primary">sec31a</name>
    <name evidence="20" type="ORF">TNCT_673151</name>
</gene>
<keyword evidence="5" id="KW-0963">Cytoplasm</keyword>
<feature type="compositionally biased region" description="Low complexity" evidence="18">
    <location>
        <begin position="820"/>
        <end position="837"/>
    </location>
</feature>
<evidence type="ECO:0000256" key="16">
    <source>
        <dbReference type="ARBA" id="ARBA00043112"/>
    </source>
</evidence>
<dbReference type="Proteomes" id="UP000887116">
    <property type="component" value="Unassembled WGS sequence"/>
</dbReference>
<evidence type="ECO:0000256" key="12">
    <source>
        <dbReference type="ARBA" id="ARBA00023329"/>
    </source>
</evidence>
<feature type="compositionally biased region" description="Polar residues" evidence="18">
    <location>
        <begin position="962"/>
        <end position="982"/>
    </location>
</feature>
<feature type="domain" description="Sec16 Sec23-binding" evidence="19">
    <location>
        <begin position="588"/>
        <end position="714"/>
    </location>
</feature>
<reference evidence="20" key="1">
    <citation type="submission" date="2020-07" db="EMBL/GenBank/DDBJ databases">
        <title>Multicomponent nature underlies the extraordinary mechanical properties of spider dragline silk.</title>
        <authorList>
            <person name="Kono N."/>
            <person name="Nakamura H."/>
            <person name="Mori M."/>
            <person name="Yoshida Y."/>
            <person name="Ohtoshi R."/>
            <person name="Malay A.D."/>
            <person name="Moran D.A.P."/>
            <person name="Tomita M."/>
            <person name="Numata K."/>
            <person name="Arakawa K."/>
        </authorList>
    </citation>
    <scope>NUCLEOTIDE SEQUENCE</scope>
</reference>
<dbReference type="FunFam" id="2.130.10.10:FF:000009">
    <property type="entry name" value="Protein transport protein Sec31A isoform A"/>
    <property type="match status" value="1"/>
</dbReference>
<sequence length="1253" mass="137484">MCSVTHRCLFFYSYSLLLKVIMKVKEIDRTANIAWSPAAHHPIYLAAGTAAQQLDATFSTTAALEIYALNLTEPGLDMCMKGSVVSDFRFHKVIWGCEGMKTSEMSSGIIVGGADGGNIMIYDAAKLIQGESATLHSNTKHTGPVHSLDFNKFQDCLLASGASESEIFIWDLNNPTAPVTLGAKSQPLEDVTCVSWNCQVQHILASTFPARCFVWDLRKNEPIIKVSDSSSRLRCKVVCWHPEVATQLCLASEDDHSPVIQLWDLRYATSPLKTLEHHQRGVLSIAWCPQDPDLLLSCGKDNRILCWNPNSNVENGEVLCELPAGSQWSFDVAWCPRNPAIIANSSCDGHVGVFSLMGGQQQVQCSSKIAESFPGSDTLIQPPNVESIHRHISVPLQRPPKWLRKPVGASFGFGGKLVSFTNEASTSPQAGDYAPPRLVHISQVVTEPEILKKSEKLESSLSNGNLIEFCQSKSDASQTEQERITWNFLQATFNSAPRSQMLSLLGYNYEKVVSEINMILKSKGFEPDTKDLNDEFSNLTTNGDVDDSAAFDNIAMKTKDDDEPLYIQTDPSIENDSDIPFDETDGLISQALLTGNIASAVDICVQDNRWADALVLAQAGGPQILQKTQHLYFKSVNTNASKLISAVVTSDWHAMVKKCNIACWKEMLAAVLTYAKPEDFASLCEILGNRLENDSKLQQNAALCYISAGNLEKLAQSWVNIHKDMDVNSLQHLIEQVMVLRRAVEQLSGHAPALETGVLSSLLGQYAELLATQGSLNSAVTYLVDPNERTLAILRDRIYQALGHRSPNFPFQRVEVGRSSSISQVPSQYSQQQPTQYQDRRRSSNVSTHSQYSYGGPTQPVQNTFAYSSNATSMYQPPAPPVMTSPPNSMMTPVMPPVPAAVPPVPPPAATEPPSQGSIKSRQNSGGPHHLSQRYPKHLHDPSVYSENTFSSAQQYYQQTPSFPVSQPQMNTFQPQPTQSFYSPPEPNVPASFPYAPVSNTGPSYQPPYSSYSSVSQGAQQYNNPPPAVPPAPLPSCYNEVKPGWNDPPLLKQSAKAPVSTYESPTPITRPFPDMPAVEPQGPPPVQNTGPGGYFMPSYPTQPPAPAPGFMNQAPMVPAEMIEEAKPAPVSVPEPPKEKGPIPPEHQMLQDMFEDLRRQCQQVATNPQTRRKLDDVAKKLENLYDKLRDNTLSSAVTLGLHQIVQAIMHSDYPTALGIHGQLVANANFSEISGFMPSLKVLLQTASQLNVFLQ</sequence>
<dbReference type="InterPro" id="IPR024298">
    <property type="entry name" value="Sec16_Sec23-bd"/>
</dbReference>
<comment type="subcellular location">
    <subcellularLocation>
        <location evidence="1">Cytoplasmic vesicle membrane</location>
        <topology evidence="1">Peripheral membrane protein</topology>
        <orientation evidence="1">Cytoplasmic side</orientation>
    </subcellularLocation>
    <subcellularLocation>
        <location evidence="2">Endoplasmic reticulum membrane</location>
        <topology evidence="2">Peripheral membrane protein</topology>
    </subcellularLocation>
</comment>
<dbReference type="SMART" id="SM00320">
    <property type="entry name" value="WD40"/>
    <property type="match status" value="6"/>
</dbReference>
<evidence type="ECO:0000256" key="18">
    <source>
        <dbReference type="SAM" id="MobiDB-lite"/>
    </source>
</evidence>
<keyword evidence="7" id="KW-0677">Repeat</keyword>
<keyword evidence="10" id="KW-0653">Protein transport</keyword>
<comment type="similarity">
    <text evidence="3">Belongs to the WD repeat SEC31 family.</text>
</comment>
<dbReference type="GO" id="GO:0005198">
    <property type="term" value="F:structural molecule activity"/>
    <property type="evidence" value="ECO:0007669"/>
    <property type="project" value="TreeGrafter"/>
</dbReference>
<dbReference type="GO" id="GO:0015031">
    <property type="term" value="P:protein transport"/>
    <property type="evidence" value="ECO:0007669"/>
    <property type="project" value="UniProtKB-KW"/>
</dbReference>
<feature type="repeat" description="WD" evidence="17">
    <location>
        <begin position="138"/>
        <end position="180"/>
    </location>
</feature>
<evidence type="ECO:0000259" key="19">
    <source>
        <dbReference type="Pfam" id="PF12931"/>
    </source>
</evidence>
<dbReference type="GO" id="GO:0070971">
    <property type="term" value="C:endoplasmic reticulum exit site"/>
    <property type="evidence" value="ECO:0007669"/>
    <property type="project" value="TreeGrafter"/>
</dbReference>
<feature type="compositionally biased region" description="Polar residues" evidence="18">
    <location>
        <begin position="916"/>
        <end position="926"/>
    </location>
</feature>
<evidence type="ECO:0000256" key="15">
    <source>
        <dbReference type="ARBA" id="ARBA00041470"/>
    </source>
</evidence>
<comment type="function">
    <text evidence="13">Component of the coat protein complex II (COPII) which promotes the formation of transport vesicles from the endoplasmic reticulum (ER). The coat has two main functions, the physical deformation of the endoplasmic reticulum membrane into vesicles and the selection of cargo molecules.</text>
</comment>
<dbReference type="Gene3D" id="1.20.940.10">
    <property type="entry name" value="Functional domain of the splicing factor Prp18"/>
    <property type="match status" value="1"/>
</dbReference>
<dbReference type="GO" id="GO:0090110">
    <property type="term" value="P:COPII-coated vesicle cargo loading"/>
    <property type="evidence" value="ECO:0007669"/>
    <property type="project" value="TreeGrafter"/>
</dbReference>
<dbReference type="FunFam" id="1.20.940.10:FF:000001">
    <property type="entry name" value="Protein transport protein Sec31A isoform A"/>
    <property type="match status" value="1"/>
</dbReference>
<dbReference type="Pfam" id="PF00400">
    <property type="entry name" value="WD40"/>
    <property type="match status" value="2"/>
</dbReference>
<evidence type="ECO:0000256" key="8">
    <source>
        <dbReference type="ARBA" id="ARBA00022824"/>
    </source>
</evidence>
<dbReference type="GO" id="GO:0030127">
    <property type="term" value="C:COPII vesicle coat"/>
    <property type="evidence" value="ECO:0007669"/>
    <property type="project" value="TreeGrafter"/>
</dbReference>
<dbReference type="Gene3D" id="1.25.40.1030">
    <property type="match status" value="1"/>
</dbReference>
<dbReference type="InterPro" id="IPR001680">
    <property type="entry name" value="WD40_rpt"/>
</dbReference>
<feature type="compositionally biased region" description="Polar residues" evidence="18">
    <location>
        <begin position="844"/>
        <end position="853"/>
    </location>
</feature>
<keyword evidence="21" id="KW-1185">Reference proteome</keyword>
<accession>A0A8X6L3M4</accession>
<feature type="region of interest" description="Disordered" evidence="18">
    <location>
        <begin position="820"/>
        <end position="864"/>
    </location>
</feature>
<dbReference type="Pfam" id="PF12931">
    <property type="entry name" value="TPR_Sec16"/>
    <property type="match status" value="1"/>
</dbReference>
<dbReference type="EMBL" id="BMAO01033890">
    <property type="protein sequence ID" value="GFQ92553.1"/>
    <property type="molecule type" value="Genomic_DNA"/>
</dbReference>